<dbReference type="PROSITE" id="PS01330">
    <property type="entry name" value="PABS_1"/>
    <property type="match status" value="1"/>
</dbReference>
<dbReference type="HOGENOM" id="CLU_048199_0_0_2"/>
<evidence type="ECO:0000256" key="1">
    <source>
        <dbReference type="ARBA" id="ARBA00007867"/>
    </source>
</evidence>
<evidence type="ECO:0000256" key="5">
    <source>
        <dbReference type="RuleBase" id="RU003836"/>
    </source>
</evidence>
<reference evidence="8 9" key="1">
    <citation type="submission" date="2015-04" db="EMBL/GenBank/DDBJ databases">
        <title>The complete genome sequence of the hyperthermophilic, obligate iron-reducing archaeon Geoglobus ahangari strain 234T.</title>
        <authorList>
            <person name="Manzella M.P."/>
            <person name="Holmes D.E."/>
            <person name="Rocheleau J.M."/>
            <person name="Chung A."/>
            <person name="Reguera G."/>
            <person name="Kashefi K."/>
        </authorList>
    </citation>
    <scope>NUCLEOTIDE SEQUENCE [LARGE SCALE GENOMIC DNA]</scope>
    <source>
        <strain evidence="8 9">234</strain>
    </source>
</reference>
<evidence type="ECO:0000256" key="4">
    <source>
        <dbReference type="PROSITE-ProRule" id="PRU00354"/>
    </source>
</evidence>
<dbReference type="InterPro" id="IPR030374">
    <property type="entry name" value="PABS"/>
</dbReference>
<dbReference type="PANTHER" id="PTHR11558">
    <property type="entry name" value="SPERMIDINE/SPERMINE SYNTHASE"/>
    <property type="match status" value="1"/>
</dbReference>
<evidence type="ECO:0000256" key="6">
    <source>
        <dbReference type="RuleBase" id="RU003837"/>
    </source>
</evidence>
<dbReference type="GO" id="GO:0008295">
    <property type="term" value="P:spermidine biosynthetic process"/>
    <property type="evidence" value="ECO:0007669"/>
    <property type="project" value="UniProtKB-UniRule"/>
</dbReference>
<dbReference type="GO" id="GO:0004766">
    <property type="term" value="F:spermidine synthase activity"/>
    <property type="evidence" value="ECO:0007669"/>
    <property type="project" value="UniProtKB-UniRule"/>
</dbReference>
<keyword evidence="2 3" id="KW-0808">Transferase</keyword>
<feature type="domain" description="PABS" evidence="7">
    <location>
        <begin position="1"/>
        <end position="228"/>
    </location>
</feature>
<dbReference type="HAMAP" id="MF_00198">
    <property type="entry name" value="Spermidine_synth"/>
    <property type="match status" value="1"/>
</dbReference>
<dbReference type="AlphaFoldDB" id="A0A0F7IH56"/>
<dbReference type="PATRIC" id="fig|113653.22.peg.408"/>
<evidence type="ECO:0000313" key="9">
    <source>
        <dbReference type="Proteomes" id="UP000034723"/>
    </source>
</evidence>
<keyword evidence="3 6" id="KW-0745">Spermidine biosynthesis</keyword>
<comment type="pathway">
    <text evidence="3">Amine and polyamine biosynthesis; spermidine biosynthesis; spermidine from putrescine: step 1/1.</text>
</comment>
<feature type="binding site" evidence="3">
    <location>
        <position position="84"/>
    </location>
    <ligand>
        <name>spermidine</name>
        <dbReference type="ChEBI" id="CHEBI:57834"/>
    </ligand>
</feature>
<dbReference type="NCBIfam" id="TIGR00417">
    <property type="entry name" value="speE"/>
    <property type="match status" value="1"/>
</dbReference>
<dbReference type="EC" id="2.5.1.16" evidence="3"/>
<evidence type="ECO:0000256" key="3">
    <source>
        <dbReference type="HAMAP-Rule" id="MF_00198"/>
    </source>
</evidence>
<dbReference type="FunCoup" id="A0A0F7IH56">
    <property type="interactions" value="149"/>
</dbReference>
<dbReference type="InterPro" id="IPR035246">
    <property type="entry name" value="Spermidine_synt_N"/>
</dbReference>
<dbReference type="UniPathway" id="UPA00248">
    <property type="reaction ID" value="UER00314"/>
</dbReference>
<comment type="similarity">
    <text evidence="1 3 5">Belongs to the spermidine/spermine synthase family.</text>
</comment>
<comment type="catalytic activity">
    <reaction evidence="3 6">
        <text>S-adenosyl 3-(methylsulfanyl)propylamine + putrescine = S-methyl-5'-thioadenosine + spermidine + H(+)</text>
        <dbReference type="Rhea" id="RHEA:12721"/>
        <dbReference type="ChEBI" id="CHEBI:15378"/>
        <dbReference type="ChEBI" id="CHEBI:17509"/>
        <dbReference type="ChEBI" id="CHEBI:57443"/>
        <dbReference type="ChEBI" id="CHEBI:57834"/>
        <dbReference type="ChEBI" id="CHEBI:326268"/>
        <dbReference type="EC" id="2.5.1.16"/>
    </reaction>
</comment>
<dbReference type="Pfam" id="PF17284">
    <property type="entry name" value="Spermine_synt_N"/>
    <property type="match status" value="1"/>
</dbReference>
<dbReference type="STRING" id="113653.GAH_00406"/>
<dbReference type="PANTHER" id="PTHR11558:SF11">
    <property type="entry name" value="SPERMIDINE SYNTHASE"/>
    <property type="match status" value="1"/>
</dbReference>
<dbReference type="InterPro" id="IPR030373">
    <property type="entry name" value="PABS_CS"/>
</dbReference>
<gene>
    <name evidence="3" type="primary">speE</name>
    <name evidence="8" type="ORF">GAH_00406</name>
</gene>
<dbReference type="PROSITE" id="PS51006">
    <property type="entry name" value="PABS_2"/>
    <property type="match status" value="1"/>
</dbReference>
<dbReference type="InParanoid" id="A0A0F7IH56"/>
<dbReference type="InterPro" id="IPR029063">
    <property type="entry name" value="SAM-dependent_MTases_sf"/>
</dbReference>
<comment type="subunit">
    <text evidence="3">Homodimer or homotetramer.</text>
</comment>
<feature type="binding site" evidence="3">
    <location>
        <position position="29"/>
    </location>
    <ligand>
        <name>S-methyl-5'-thioadenosine</name>
        <dbReference type="ChEBI" id="CHEBI:17509"/>
    </ligand>
</feature>
<comment type="function">
    <text evidence="3">Catalyzes the irreversible transfer of a propylamine group from the amino donor S-adenosylmethioninamine (decarboxy-AdoMet) to putrescine (1,4-diaminobutane) to yield spermidine.</text>
</comment>
<feature type="binding site" evidence="3">
    <location>
        <position position="103"/>
    </location>
    <ligand>
        <name>S-methyl-5'-thioadenosine</name>
        <dbReference type="ChEBI" id="CHEBI:17509"/>
    </ligand>
</feature>
<dbReference type="EMBL" id="CP011267">
    <property type="protein sequence ID" value="AKG92242.1"/>
    <property type="molecule type" value="Genomic_DNA"/>
</dbReference>
<proteinExistence type="inferred from homology"/>
<dbReference type="SUPFAM" id="SSF53335">
    <property type="entry name" value="S-adenosyl-L-methionine-dependent methyltransferases"/>
    <property type="match status" value="1"/>
</dbReference>
<accession>A0A0F7IH56</accession>
<protein>
    <recommendedName>
        <fullName evidence="3">Polyamine aminopropyltransferase</fullName>
    </recommendedName>
    <alternativeName>
        <fullName evidence="3">Putrescine aminopropyltransferase</fullName>
        <shortName evidence="3">PAPT</shortName>
    </alternativeName>
    <alternativeName>
        <fullName evidence="3">Spermidine synthase</fullName>
        <shortName evidence="3">SPDS</shortName>
        <shortName evidence="3">SPDSY</shortName>
        <ecNumber evidence="3">2.5.1.16</ecNumber>
    </alternativeName>
</protein>
<dbReference type="Gene3D" id="3.40.50.150">
    <property type="entry name" value="Vaccinia Virus protein VP39"/>
    <property type="match status" value="1"/>
</dbReference>
<feature type="active site" description="Proton acceptor" evidence="3 4">
    <location>
        <position position="152"/>
    </location>
</feature>
<keyword evidence="3 4" id="KW-0620">Polyamine biosynthesis</keyword>
<keyword evidence="9" id="KW-1185">Reference proteome</keyword>
<feature type="binding site" evidence="3">
    <location>
        <begin position="134"/>
        <end position="135"/>
    </location>
    <ligand>
        <name>S-methyl-5'-thioadenosine</name>
        <dbReference type="ChEBI" id="CHEBI:17509"/>
    </ligand>
</feature>
<dbReference type="NCBIfam" id="NF002010">
    <property type="entry name" value="PRK00811.1"/>
    <property type="match status" value="1"/>
</dbReference>
<sequence>MEWFEELYGNTGIKIRVREKMVDFHSRYQHIQVFDTYDFGKMLVLDGKIQLTERDEPFYHEMLVHVPMFSHPSPKKVLIVGGGDGGSLREVLKHDVDDVVVVELDEEVVRVSREFIGIDRGAFDDPRVTLLIEDGIEFVRNAGERFDVMIVDGTDPNPYSEHIISEEFYKMCRKISEIFATQSQSPFVQQDYFSTMLRNISRVMDVRVYVNFVPTYPLGLWSYMLHSPSFPDLEELRRRFEERKVEVVHYNPELHVASFALPEWLKMVVEKALKG</sequence>
<dbReference type="InterPro" id="IPR001045">
    <property type="entry name" value="Spermi_synthase"/>
</dbReference>
<dbReference type="Pfam" id="PF01564">
    <property type="entry name" value="Spermine_synth"/>
    <property type="match status" value="1"/>
</dbReference>
<dbReference type="KEGG" id="gah:GAH_00406"/>
<name>A0A0F7IH56_9EURY</name>
<evidence type="ECO:0000256" key="2">
    <source>
        <dbReference type="ARBA" id="ARBA00022679"/>
    </source>
</evidence>
<evidence type="ECO:0000313" key="8">
    <source>
        <dbReference type="EMBL" id="AKG92242.1"/>
    </source>
</evidence>
<evidence type="ECO:0000259" key="7">
    <source>
        <dbReference type="PROSITE" id="PS51006"/>
    </source>
</evidence>
<dbReference type="InterPro" id="IPR037163">
    <property type="entry name" value="Spermidine_synt_N_sf"/>
</dbReference>
<dbReference type="Gene3D" id="2.30.140.10">
    <property type="entry name" value="Spermidine synthase, tetramerisation domain"/>
    <property type="match status" value="1"/>
</dbReference>
<dbReference type="OrthoDB" id="10538at2157"/>
<feature type="binding site" evidence="3">
    <location>
        <position position="60"/>
    </location>
    <ligand>
        <name>spermidine</name>
        <dbReference type="ChEBI" id="CHEBI:57834"/>
    </ligand>
</feature>
<comment type="caution">
    <text evidence="3">Lacks conserved residue(s) required for the propagation of feature annotation.</text>
</comment>
<organism evidence="8 9">
    <name type="scientific">Geoglobus ahangari</name>
    <dbReference type="NCBI Taxonomy" id="113653"/>
    <lineage>
        <taxon>Archaea</taxon>
        <taxon>Methanobacteriati</taxon>
        <taxon>Methanobacteriota</taxon>
        <taxon>Archaeoglobi</taxon>
        <taxon>Archaeoglobales</taxon>
        <taxon>Archaeoglobaceae</taxon>
        <taxon>Geoglobus</taxon>
    </lineage>
</organism>
<dbReference type="Proteomes" id="UP000034723">
    <property type="component" value="Chromosome"/>
</dbReference>